<dbReference type="InterPro" id="IPR024404">
    <property type="entry name" value="Lipid-bd_put"/>
</dbReference>
<dbReference type="EMBL" id="JAPOHD010000003">
    <property type="protein sequence ID" value="MCY1718932.1"/>
    <property type="molecule type" value="Genomic_DNA"/>
</dbReference>
<dbReference type="Pfam" id="PF12888">
    <property type="entry name" value="Lipid_bd"/>
    <property type="match status" value="1"/>
</dbReference>
<evidence type="ECO:0000313" key="2">
    <source>
        <dbReference type="Proteomes" id="UP001145087"/>
    </source>
</evidence>
<dbReference type="InterPro" id="IPR038668">
    <property type="entry name" value="Lipid-bd_sf"/>
</dbReference>
<name>A0A9X3J4K9_9BACT</name>
<dbReference type="PROSITE" id="PS51257">
    <property type="entry name" value="PROKAR_LIPOPROTEIN"/>
    <property type="match status" value="1"/>
</dbReference>
<gene>
    <name evidence="1" type="ORF">OU798_01175</name>
</gene>
<accession>A0A9X3J4K9</accession>
<evidence type="ECO:0000313" key="1">
    <source>
        <dbReference type="EMBL" id="MCY1718932.1"/>
    </source>
</evidence>
<protein>
    <submittedName>
        <fullName evidence="1">Uncharacterized protein</fullName>
    </submittedName>
</protein>
<dbReference type="Gene3D" id="2.40.128.220">
    <property type="match status" value="1"/>
</dbReference>
<organism evidence="1 2">
    <name type="scientific">Draconibacterium aestuarii</name>
    <dbReference type="NCBI Taxonomy" id="2998507"/>
    <lineage>
        <taxon>Bacteria</taxon>
        <taxon>Pseudomonadati</taxon>
        <taxon>Bacteroidota</taxon>
        <taxon>Bacteroidia</taxon>
        <taxon>Marinilabiliales</taxon>
        <taxon>Prolixibacteraceae</taxon>
        <taxon>Draconibacterium</taxon>
    </lineage>
</organism>
<sequence length="175" mass="19773">MMKRYIYHILVIALVLLVTSCDEKEDWEQINSSTMEVSGEYWVKYDHHVYGEDAFGVGYTKIIISNTAADNGTEIWLSDEGNFWDYKVKIPTNVEDLTFGSDQVVTNIVDGYDIQVRVSNGKIIPDAVSNLASGVTADSIYFEVWFEDLEGSTGIENDTLFVSGFRKTGFLEDEH</sequence>
<dbReference type="RefSeq" id="WP_343331271.1">
    <property type="nucleotide sequence ID" value="NZ_JAPOHD010000003.1"/>
</dbReference>
<dbReference type="Proteomes" id="UP001145087">
    <property type="component" value="Unassembled WGS sequence"/>
</dbReference>
<reference evidence="1" key="1">
    <citation type="submission" date="2022-11" db="EMBL/GenBank/DDBJ databases">
        <title>Marilongibacter aestuarii gen. nov., sp. nov., isolated from tidal flat sediment.</title>
        <authorList>
            <person name="Jiayan W."/>
        </authorList>
    </citation>
    <scope>NUCLEOTIDE SEQUENCE</scope>
    <source>
        <strain evidence="1">Z1-6</strain>
    </source>
</reference>
<keyword evidence="2" id="KW-1185">Reference proteome</keyword>
<proteinExistence type="predicted"/>
<dbReference type="AlphaFoldDB" id="A0A9X3J4K9"/>
<comment type="caution">
    <text evidence="1">The sequence shown here is derived from an EMBL/GenBank/DDBJ whole genome shotgun (WGS) entry which is preliminary data.</text>
</comment>